<dbReference type="AlphaFoldDB" id="A0A5L8PGI9"/>
<dbReference type="Proteomes" id="UP000535305">
    <property type="component" value="Unassembled WGS sequence"/>
</dbReference>
<comment type="caution">
    <text evidence="2">The sequence shown here is derived from an EMBL/GenBank/DDBJ whole genome shotgun (WGS) entry which is preliminary data.</text>
</comment>
<keyword evidence="3" id="KW-1185">Reference proteome</keyword>
<evidence type="ECO:0000313" key="3">
    <source>
        <dbReference type="Proteomes" id="UP000535305"/>
    </source>
</evidence>
<protein>
    <submittedName>
        <fullName evidence="2">Uncharacterized protein</fullName>
    </submittedName>
</protein>
<name>A0A5L8PGI9_CAMUP</name>
<dbReference type="RefSeq" id="WP_004277925.1">
    <property type="nucleotide sequence ID" value="NZ_CABKPM010000001.1"/>
</dbReference>
<dbReference type="EMBL" id="AABVLA010000046">
    <property type="protein sequence ID" value="EAJ1622691.1"/>
    <property type="molecule type" value="Genomic_DNA"/>
</dbReference>
<reference evidence="2" key="1">
    <citation type="submission" date="2018-05" db="EMBL/GenBank/DDBJ databases">
        <authorList>
            <consortium name="PulseNet: The National Subtyping Network for Foodborne Disease Surveillance"/>
            <person name="Tarr C.L."/>
            <person name="Trees E."/>
            <person name="Katz L.S."/>
            <person name="Carleton-Romer H.A."/>
            <person name="Stroika S."/>
            <person name="Kucerova Z."/>
            <person name="Roache K.F."/>
            <person name="Sabol A.L."/>
            <person name="Besser J."/>
            <person name="Gerner-Smidt P."/>
        </authorList>
    </citation>
    <scope>NUCLEOTIDE SEQUENCE</scope>
    <source>
        <strain evidence="2">D2813</strain>
        <strain evidence="1 3">PNUSAC003104</strain>
    </source>
</reference>
<evidence type="ECO:0000313" key="1">
    <source>
        <dbReference type="EMBL" id="EAJ1622691.1"/>
    </source>
</evidence>
<evidence type="ECO:0000313" key="2">
    <source>
        <dbReference type="EMBL" id="EAJ7105225.1"/>
    </source>
</evidence>
<sequence>MNKVDVMANTAWAIGDDYGLNLVERKLDKFSSEQLKQFDSRMDELNLREASKLKILTFFLVLLELLDL</sequence>
<gene>
    <name evidence="1" type="ORF">CT510_08610</name>
    <name evidence="2" type="ORF">YZ54_06975</name>
</gene>
<dbReference type="EMBL" id="AACABH010000034">
    <property type="protein sequence ID" value="EAJ7105225.1"/>
    <property type="molecule type" value="Genomic_DNA"/>
</dbReference>
<organism evidence="2">
    <name type="scientific">Campylobacter upsaliensis</name>
    <dbReference type="NCBI Taxonomy" id="28080"/>
    <lineage>
        <taxon>Bacteria</taxon>
        <taxon>Pseudomonadati</taxon>
        <taxon>Campylobacterota</taxon>
        <taxon>Epsilonproteobacteria</taxon>
        <taxon>Campylobacterales</taxon>
        <taxon>Campylobacteraceae</taxon>
        <taxon>Campylobacter</taxon>
    </lineage>
</organism>
<proteinExistence type="predicted"/>
<accession>A0A5L8PGI9</accession>